<dbReference type="PRINTS" id="PR00413">
    <property type="entry name" value="HADHALOGNASE"/>
</dbReference>
<dbReference type="SFLD" id="SFLDS00003">
    <property type="entry name" value="Haloacid_Dehalogenase"/>
    <property type="match status" value="1"/>
</dbReference>
<dbReference type="SUPFAM" id="SSF56784">
    <property type="entry name" value="HAD-like"/>
    <property type="match status" value="1"/>
</dbReference>
<dbReference type="InterPro" id="IPR006439">
    <property type="entry name" value="HAD-SF_hydro_IA"/>
</dbReference>
<organism evidence="1 2">
    <name type="scientific">Paraburkholderia sacchari</name>
    <dbReference type="NCBI Taxonomy" id="159450"/>
    <lineage>
        <taxon>Bacteria</taxon>
        <taxon>Pseudomonadati</taxon>
        <taxon>Pseudomonadota</taxon>
        <taxon>Betaproteobacteria</taxon>
        <taxon>Burkholderiales</taxon>
        <taxon>Burkholderiaceae</taxon>
        <taxon>Paraburkholderia</taxon>
    </lineage>
</organism>
<reference evidence="1" key="1">
    <citation type="journal article" date="2015" name="Genome Announc.">
        <title>Draft Genome Sequence of the Polyhydroxyalkanoate-Producing Bacterium Burkholderia sacchari LMG 19450 Isolated from Brazilian Sugarcane Plantation Soil.</title>
        <authorList>
            <person name="Alexandrino P.M."/>
            <person name="Mendonca T.T."/>
            <person name="Guaman Bautista L.P."/>
            <person name="Cherix J."/>
            <person name="Lozano-Sakalauskas G.C."/>
            <person name="Fujita A."/>
            <person name="Ramos Filho E."/>
            <person name="Long P."/>
            <person name="Padilla G."/>
            <person name="Taciro M.K."/>
            <person name="Gomez J.G."/>
            <person name="Silva L.F."/>
        </authorList>
    </citation>
    <scope>NUCLEOTIDE SEQUENCE</scope>
    <source>
        <strain evidence="1">LMG 19450</strain>
    </source>
</reference>
<dbReference type="InterPro" id="IPR036412">
    <property type="entry name" value="HAD-like_sf"/>
</dbReference>
<dbReference type="PANTHER" id="PTHR42896">
    <property type="entry name" value="XYLULOSE-1,5-BISPHOSPHATE (XUBP) PHOSPHATASE"/>
    <property type="match status" value="1"/>
</dbReference>
<dbReference type="Pfam" id="PF00702">
    <property type="entry name" value="Hydrolase"/>
    <property type="match status" value="1"/>
</dbReference>
<gene>
    <name evidence="1" type="ORF">NH14_019750</name>
</gene>
<accession>A0A8T6ZF00</accession>
<dbReference type="SFLD" id="SFLDG01135">
    <property type="entry name" value="C1.5.6:_HAD__Beta-PGM__Phospha"/>
    <property type="match status" value="1"/>
</dbReference>
<dbReference type="Gene3D" id="1.10.150.240">
    <property type="entry name" value="Putative phosphatase, domain 2"/>
    <property type="match status" value="1"/>
</dbReference>
<evidence type="ECO:0000313" key="1">
    <source>
        <dbReference type="EMBL" id="NLP63361.1"/>
    </source>
</evidence>
<dbReference type="RefSeq" id="WP_052147929.1">
    <property type="nucleotide sequence ID" value="NZ_CADFGF010000005.1"/>
</dbReference>
<dbReference type="NCBIfam" id="TIGR01509">
    <property type="entry name" value="HAD-SF-IA-v3"/>
    <property type="match status" value="1"/>
</dbReference>
<dbReference type="Proteomes" id="UP000030460">
    <property type="component" value="Unassembled WGS sequence"/>
</dbReference>
<evidence type="ECO:0000313" key="2">
    <source>
        <dbReference type="Proteomes" id="UP000030460"/>
    </source>
</evidence>
<proteinExistence type="predicted"/>
<reference evidence="1" key="2">
    <citation type="submission" date="2020-04" db="EMBL/GenBank/DDBJ databases">
        <authorList>
            <person name="Alexandrino P."/>
            <person name="Mendonca T."/>
            <person name="Guaman L."/>
            <person name="Cherix J."/>
            <person name="Lozano-Sakalauskas G."/>
            <person name="Fujita A."/>
            <person name="Filho E.R."/>
            <person name="Long P."/>
            <person name="Padilla G."/>
            <person name="Taciro M.K."/>
            <person name="Gomez J.G."/>
            <person name="Silva L.F."/>
            <person name="Torres M."/>
        </authorList>
    </citation>
    <scope>NUCLEOTIDE SEQUENCE</scope>
    <source>
        <strain evidence="1">LMG 19450</strain>
    </source>
</reference>
<dbReference type="SFLD" id="SFLDG01129">
    <property type="entry name" value="C1.5:_HAD__Beta-PGM__Phosphata"/>
    <property type="match status" value="1"/>
</dbReference>
<name>A0A8T6ZF00_9BURK</name>
<dbReference type="InterPro" id="IPR023214">
    <property type="entry name" value="HAD_sf"/>
</dbReference>
<dbReference type="PANTHER" id="PTHR42896:SF2">
    <property type="entry name" value="CBBY-LIKE PROTEIN"/>
    <property type="match status" value="1"/>
</dbReference>
<dbReference type="OrthoDB" id="5293434at2"/>
<dbReference type="AlphaFoldDB" id="A0A8T6ZF00"/>
<dbReference type="SFLD" id="SFLDF00035">
    <property type="entry name" value="phosphoglycolate_phosphatase"/>
    <property type="match status" value="1"/>
</dbReference>
<dbReference type="InterPro" id="IPR023198">
    <property type="entry name" value="PGP-like_dom2"/>
</dbReference>
<dbReference type="InterPro" id="IPR044999">
    <property type="entry name" value="CbbY-like"/>
</dbReference>
<keyword evidence="2" id="KW-1185">Reference proteome</keyword>
<sequence length="259" mass="28152">MQALIFDVDGTMADTEAVHREAFNAAFAEVRLDWHWDEALYTRLLNVAGGKERIERYWRCVEPEETDGKRMKETIAAIHAIKTRYYTERVHGGAVALRPGIARLIDEANAAGLPLAIATTTTTANLDALLSGPLGAAWRKRFAAVCDASSAPVKKPAPDVYYAVLQQIGVPAAECLALEDSENGLRAARAAGIPAVITTNAYTETQCFDGALRVLPHLGDPRQPLPESVAGTERGWMDLAALRRLHGGQSVHEGRKENI</sequence>
<protein>
    <submittedName>
        <fullName evidence="1">HAD-IA family hydrolase</fullName>
    </submittedName>
</protein>
<keyword evidence="1" id="KW-0378">Hydrolase</keyword>
<dbReference type="EMBL" id="JTDB02000005">
    <property type="protein sequence ID" value="NLP63361.1"/>
    <property type="molecule type" value="Genomic_DNA"/>
</dbReference>
<comment type="caution">
    <text evidence="1">The sequence shown here is derived from an EMBL/GenBank/DDBJ whole genome shotgun (WGS) entry which is preliminary data.</text>
</comment>
<dbReference type="Gene3D" id="3.40.50.1000">
    <property type="entry name" value="HAD superfamily/HAD-like"/>
    <property type="match status" value="1"/>
</dbReference>
<dbReference type="GO" id="GO:0016787">
    <property type="term" value="F:hydrolase activity"/>
    <property type="evidence" value="ECO:0007669"/>
    <property type="project" value="UniProtKB-KW"/>
</dbReference>